<dbReference type="AlphaFoldDB" id="S4XTI5"/>
<accession>S4XTI5</accession>
<name>S4XTI5_SORCE</name>
<sequence length="126" mass="14341">MAPMSRYVPLEFRDPQRRVSLTLPARPVTRCVSPADIERYLSARGYRAFHVTIPVRPWRVAVMWFPPIEPDGHNRPSYYDRYVEGPQVSAHRLEDAIAAIARIEGRAPGDVLREIAVMAHMAEDCG</sequence>
<evidence type="ECO:0000313" key="1">
    <source>
        <dbReference type="EMBL" id="AGP36457.1"/>
    </source>
</evidence>
<dbReference type="HOGENOM" id="CLU_2107416_0_0_7"/>
<dbReference type="STRING" id="1254432.SCE1572_19345"/>
<dbReference type="KEGG" id="scu:SCE1572_19345"/>
<protein>
    <submittedName>
        <fullName evidence="1">Uncharacterized protein</fullName>
    </submittedName>
</protein>
<dbReference type="EMBL" id="CP003969">
    <property type="protein sequence ID" value="AGP36457.1"/>
    <property type="molecule type" value="Genomic_DNA"/>
</dbReference>
<evidence type="ECO:0000313" key="2">
    <source>
        <dbReference type="Proteomes" id="UP000014803"/>
    </source>
</evidence>
<organism evidence="1 2">
    <name type="scientific">Sorangium cellulosum So0157-2</name>
    <dbReference type="NCBI Taxonomy" id="1254432"/>
    <lineage>
        <taxon>Bacteria</taxon>
        <taxon>Pseudomonadati</taxon>
        <taxon>Myxococcota</taxon>
        <taxon>Polyangia</taxon>
        <taxon>Polyangiales</taxon>
        <taxon>Polyangiaceae</taxon>
        <taxon>Sorangium</taxon>
    </lineage>
</organism>
<reference evidence="1 2" key="1">
    <citation type="journal article" date="2013" name="Sci. Rep.">
        <title>Extraordinary expansion of a Sorangium cellulosum genome from an alkaline milieu.</title>
        <authorList>
            <person name="Han K."/>
            <person name="Li Z.F."/>
            <person name="Peng R."/>
            <person name="Zhu L.P."/>
            <person name="Zhou T."/>
            <person name="Wang L.G."/>
            <person name="Li S.G."/>
            <person name="Zhang X.B."/>
            <person name="Hu W."/>
            <person name="Wu Z.H."/>
            <person name="Qin N."/>
            <person name="Li Y.Z."/>
        </authorList>
    </citation>
    <scope>NUCLEOTIDE SEQUENCE [LARGE SCALE GENOMIC DNA]</scope>
    <source>
        <strain evidence="1 2">So0157-2</strain>
    </source>
</reference>
<proteinExistence type="predicted"/>
<dbReference type="PATRIC" id="fig|1254432.3.peg.4376"/>
<dbReference type="Proteomes" id="UP000014803">
    <property type="component" value="Chromosome"/>
</dbReference>
<gene>
    <name evidence="1" type="ORF">SCE1572_19345</name>
</gene>